<keyword evidence="1" id="KW-1133">Transmembrane helix</keyword>
<name>I4B9D4_TURPD</name>
<protein>
    <recommendedName>
        <fullName evidence="4">RND transporter</fullName>
    </recommendedName>
</protein>
<dbReference type="Proteomes" id="UP000006048">
    <property type="component" value="Chromosome"/>
</dbReference>
<dbReference type="OrthoDB" id="1467821at2"/>
<keyword evidence="3" id="KW-1185">Reference proteome</keyword>
<sequence>MKSPNFTYLIIGAVIMALLPFGETPHLWQKLLLLKDGYLHQPMDWFDLLLHGGPLVGVAVLLATRALRSRTQRAA</sequence>
<proteinExistence type="predicted"/>
<feature type="transmembrane region" description="Helical" evidence="1">
    <location>
        <begin position="7"/>
        <end position="28"/>
    </location>
</feature>
<evidence type="ECO:0000313" key="2">
    <source>
        <dbReference type="EMBL" id="AFM13891.1"/>
    </source>
</evidence>
<evidence type="ECO:0000256" key="1">
    <source>
        <dbReference type="SAM" id="Phobius"/>
    </source>
</evidence>
<keyword evidence="1" id="KW-0812">Transmembrane</keyword>
<dbReference type="AlphaFoldDB" id="I4B9D4"/>
<reference evidence="2 3" key="1">
    <citation type="submission" date="2012-06" db="EMBL/GenBank/DDBJ databases">
        <title>The complete chromosome of genome of Turneriella parva DSM 21527.</title>
        <authorList>
            <consortium name="US DOE Joint Genome Institute (JGI-PGF)"/>
            <person name="Lucas S."/>
            <person name="Han J."/>
            <person name="Lapidus A."/>
            <person name="Bruce D."/>
            <person name="Goodwin L."/>
            <person name="Pitluck S."/>
            <person name="Peters L."/>
            <person name="Kyrpides N."/>
            <person name="Mavromatis K."/>
            <person name="Ivanova N."/>
            <person name="Mikhailova N."/>
            <person name="Chertkov O."/>
            <person name="Detter J.C."/>
            <person name="Tapia R."/>
            <person name="Han C."/>
            <person name="Land M."/>
            <person name="Hauser L."/>
            <person name="Markowitz V."/>
            <person name="Cheng J.-F."/>
            <person name="Hugenholtz P."/>
            <person name="Woyke T."/>
            <person name="Wu D."/>
            <person name="Gronow S."/>
            <person name="Wellnitz S."/>
            <person name="Brambilla E."/>
            <person name="Klenk H.-P."/>
            <person name="Eisen J.A."/>
        </authorList>
    </citation>
    <scope>NUCLEOTIDE SEQUENCE [LARGE SCALE GENOMIC DNA]</scope>
    <source>
        <strain evidence="3">ATCC BAA-1111 / DSM 21527 / NCTC 11395 / H</strain>
    </source>
</reference>
<evidence type="ECO:0000313" key="3">
    <source>
        <dbReference type="Proteomes" id="UP000006048"/>
    </source>
</evidence>
<dbReference type="EMBL" id="CP002959">
    <property type="protein sequence ID" value="AFM13891.1"/>
    <property type="molecule type" value="Genomic_DNA"/>
</dbReference>
<gene>
    <name evidence="2" type="ordered locus">Turpa_3252</name>
</gene>
<evidence type="ECO:0008006" key="4">
    <source>
        <dbReference type="Google" id="ProtNLM"/>
    </source>
</evidence>
<keyword evidence="1" id="KW-0472">Membrane</keyword>
<dbReference type="RefSeq" id="WP_014804391.1">
    <property type="nucleotide sequence ID" value="NC_018020.1"/>
</dbReference>
<organism evidence="2 3">
    <name type="scientific">Turneriella parva (strain ATCC BAA-1111 / DSM 21527 / NCTC 11395 / H)</name>
    <name type="common">Leptospira parva</name>
    <dbReference type="NCBI Taxonomy" id="869212"/>
    <lineage>
        <taxon>Bacteria</taxon>
        <taxon>Pseudomonadati</taxon>
        <taxon>Spirochaetota</taxon>
        <taxon>Spirochaetia</taxon>
        <taxon>Leptospirales</taxon>
        <taxon>Leptospiraceae</taxon>
        <taxon>Turneriella</taxon>
    </lineage>
</organism>
<dbReference type="KEGG" id="tpx:Turpa_3252"/>
<dbReference type="HOGENOM" id="CLU_189883_0_0_12"/>
<feature type="transmembrane region" description="Helical" evidence="1">
    <location>
        <begin position="48"/>
        <end position="67"/>
    </location>
</feature>
<accession>I4B9D4</accession>